<gene>
    <name evidence="2" type="ORF">LCGC14_1215390</name>
</gene>
<evidence type="ECO:0000256" key="1">
    <source>
        <dbReference type="SAM" id="MobiDB-lite"/>
    </source>
</evidence>
<organism evidence="2">
    <name type="scientific">marine sediment metagenome</name>
    <dbReference type="NCBI Taxonomy" id="412755"/>
    <lineage>
        <taxon>unclassified sequences</taxon>
        <taxon>metagenomes</taxon>
        <taxon>ecological metagenomes</taxon>
    </lineage>
</organism>
<reference evidence="2" key="1">
    <citation type="journal article" date="2015" name="Nature">
        <title>Complex archaea that bridge the gap between prokaryotes and eukaryotes.</title>
        <authorList>
            <person name="Spang A."/>
            <person name="Saw J.H."/>
            <person name="Jorgensen S.L."/>
            <person name="Zaremba-Niedzwiedzka K."/>
            <person name="Martijn J."/>
            <person name="Lind A.E."/>
            <person name="van Eijk R."/>
            <person name="Schleper C."/>
            <person name="Guy L."/>
            <person name="Ettema T.J."/>
        </authorList>
    </citation>
    <scope>NUCLEOTIDE SEQUENCE</scope>
</reference>
<evidence type="ECO:0000313" key="2">
    <source>
        <dbReference type="EMBL" id="KKM92743.1"/>
    </source>
</evidence>
<protein>
    <submittedName>
        <fullName evidence="2">Uncharacterized protein</fullName>
    </submittedName>
</protein>
<comment type="caution">
    <text evidence="2">The sequence shown here is derived from an EMBL/GenBank/DDBJ whole genome shotgun (WGS) entry which is preliminary data.</text>
</comment>
<accession>A0A0F9LGY8</accession>
<proteinExistence type="predicted"/>
<feature type="compositionally biased region" description="Basic and acidic residues" evidence="1">
    <location>
        <begin position="1"/>
        <end position="15"/>
    </location>
</feature>
<dbReference type="EMBL" id="LAZR01006353">
    <property type="protein sequence ID" value="KKM92743.1"/>
    <property type="molecule type" value="Genomic_DNA"/>
</dbReference>
<dbReference type="AlphaFoldDB" id="A0A0F9LGY8"/>
<sequence>MMEQDRQDEQKERVYGDIGPDNLRGLMPEFSISFRTMLERVRADKRRAIDQMIEMVQTEMALERILEG</sequence>
<feature type="region of interest" description="Disordered" evidence="1">
    <location>
        <begin position="1"/>
        <end position="20"/>
    </location>
</feature>
<name>A0A0F9LGY8_9ZZZZ</name>